<dbReference type="Proteomes" id="UP000297777">
    <property type="component" value="Unassembled WGS sequence"/>
</dbReference>
<gene>
    <name evidence="1" type="ORF">BTUL_0002g00720</name>
</gene>
<dbReference type="EMBL" id="PQXH01000002">
    <property type="protein sequence ID" value="TGO19827.1"/>
    <property type="molecule type" value="Genomic_DNA"/>
</dbReference>
<organism evidence="1 2">
    <name type="scientific">Botrytis tulipae</name>
    <dbReference type="NCBI Taxonomy" id="87230"/>
    <lineage>
        <taxon>Eukaryota</taxon>
        <taxon>Fungi</taxon>
        <taxon>Dikarya</taxon>
        <taxon>Ascomycota</taxon>
        <taxon>Pezizomycotina</taxon>
        <taxon>Leotiomycetes</taxon>
        <taxon>Helotiales</taxon>
        <taxon>Sclerotiniaceae</taxon>
        <taxon>Botrytis</taxon>
    </lineage>
</organism>
<comment type="caution">
    <text evidence="1">The sequence shown here is derived from an EMBL/GenBank/DDBJ whole genome shotgun (WGS) entry which is preliminary data.</text>
</comment>
<dbReference type="OrthoDB" id="3489820at2759"/>
<protein>
    <submittedName>
        <fullName evidence="1">Uncharacterized protein</fullName>
    </submittedName>
</protein>
<evidence type="ECO:0000313" key="2">
    <source>
        <dbReference type="Proteomes" id="UP000297777"/>
    </source>
</evidence>
<accession>A0A4Z1FE10</accession>
<evidence type="ECO:0000313" key="1">
    <source>
        <dbReference type="EMBL" id="TGO19827.1"/>
    </source>
</evidence>
<dbReference type="AlphaFoldDB" id="A0A4Z1FE10"/>
<reference evidence="1 2" key="1">
    <citation type="submission" date="2017-12" db="EMBL/GenBank/DDBJ databases">
        <title>Comparative genomics of Botrytis spp.</title>
        <authorList>
            <person name="Valero-Jimenez C.A."/>
            <person name="Tapia P."/>
            <person name="Veloso J."/>
            <person name="Silva-Moreno E."/>
            <person name="Staats M."/>
            <person name="Valdes J.H."/>
            <person name="Van Kan J.A.L."/>
        </authorList>
    </citation>
    <scope>NUCLEOTIDE SEQUENCE [LARGE SCALE GENOMIC DNA]</scope>
    <source>
        <strain evidence="1 2">Bt9001</strain>
    </source>
</reference>
<proteinExistence type="predicted"/>
<keyword evidence="2" id="KW-1185">Reference proteome</keyword>
<sequence length="352" mass="39746">MKKSFSFQSFYGHSTVITDVTSHYAPPYSHSSHFRTTALDTSHSAVIPGLFSHPGVIVLRISLFASCPLFEHNTSQAQQQIYQISNKGNDSSIRVPFNPLLASYLHKSVSLNLVMSQHNIPKSNTIPYVNNQSVLPRPIDPNSAKAKRLRQVERDRRDIYSIVPQCSPPPEFISKDAFRIFPKGWWKCTYAGCPVGAHDLGERLCPIFASEGKYLPDGRKEAERNPIKLQDGWWCCPNDKCEMRSRRPLYEKRRICKCEDNYGRDALIKEREALRPTSSSADNVAKWIAQLPALPTEEEIDVMEGGLEPGLEYAYEVQEPTSSGPVKLLSLRLPRKLGGWELSLRDKPSSSK</sequence>
<name>A0A4Z1FE10_9HELO</name>